<dbReference type="PANTHER" id="PTHR41694:SF3">
    <property type="entry name" value="RNA-DIRECTED DNA POLYMERASE-RELATED"/>
    <property type="match status" value="1"/>
</dbReference>
<dbReference type="OrthoDB" id="9359997at2759"/>
<name>A0A7L0VTG7_9PASE</name>
<evidence type="ECO:0000313" key="8">
    <source>
        <dbReference type="EMBL" id="NXL81712.1"/>
    </source>
</evidence>
<keyword evidence="9" id="KW-1185">Reference proteome</keyword>
<feature type="domain" description="Integrase catalytic" evidence="7">
    <location>
        <begin position="1"/>
        <end position="64"/>
    </location>
</feature>
<dbReference type="AlphaFoldDB" id="A0A7L0VTG7"/>
<dbReference type="GO" id="GO:0015074">
    <property type="term" value="P:DNA integration"/>
    <property type="evidence" value="ECO:0007669"/>
    <property type="project" value="InterPro"/>
</dbReference>
<dbReference type="GO" id="GO:0003964">
    <property type="term" value="F:RNA-directed DNA polymerase activity"/>
    <property type="evidence" value="ECO:0007669"/>
    <property type="project" value="UniProtKB-KW"/>
</dbReference>
<keyword evidence="4" id="KW-0255">Endonuclease</keyword>
<sequence length="64" mass="6997">RDVIKHMLRAIATLGVPEVVKTDNGSAYVSQSMKTFLHSWGTRHLTGIPHSSRGQAVVECTHAL</sequence>
<keyword evidence="2" id="KW-0548">Nucleotidyltransferase</keyword>
<dbReference type="InterPro" id="IPR012337">
    <property type="entry name" value="RNaseH-like_sf"/>
</dbReference>
<reference evidence="8 9" key="1">
    <citation type="submission" date="2019-09" db="EMBL/GenBank/DDBJ databases">
        <title>Bird 10,000 Genomes (B10K) Project - Family phase.</title>
        <authorList>
            <person name="Zhang G."/>
        </authorList>
    </citation>
    <scope>NUCLEOTIDE SEQUENCE [LARGE SCALE GENOMIC DNA]</scope>
    <source>
        <strain evidence="8">B10K-DU-001-35</strain>
        <tissue evidence="8">Muscle</tissue>
    </source>
</reference>
<dbReference type="EMBL" id="VXAX01007553">
    <property type="protein sequence ID" value="NXL81712.1"/>
    <property type="molecule type" value="Genomic_DNA"/>
</dbReference>
<evidence type="ECO:0000256" key="5">
    <source>
        <dbReference type="ARBA" id="ARBA00022801"/>
    </source>
</evidence>
<feature type="non-terminal residue" evidence="8">
    <location>
        <position position="1"/>
    </location>
</feature>
<dbReference type="InterPro" id="IPR001584">
    <property type="entry name" value="Integrase_cat-core"/>
</dbReference>
<dbReference type="SUPFAM" id="SSF53098">
    <property type="entry name" value="Ribonuclease H-like"/>
    <property type="match status" value="1"/>
</dbReference>
<dbReference type="InterPro" id="IPR036397">
    <property type="entry name" value="RNaseH_sf"/>
</dbReference>
<organism evidence="8 9">
    <name type="scientific">Leptocoma aspasia</name>
    <dbReference type="NCBI Taxonomy" id="2585812"/>
    <lineage>
        <taxon>Eukaryota</taxon>
        <taxon>Metazoa</taxon>
        <taxon>Chordata</taxon>
        <taxon>Craniata</taxon>
        <taxon>Vertebrata</taxon>
        <taxon>Euteleostomi</taxon>
        <taxon>Archelosauria</taxon>
        <taxon>Archosauria</taxon>
        <taxon>Dinosauria</taxon>
        <taxon>Saurischia</taxon>
        <taxon>Theropoda</taxon>
        <taxon>Coelurosauria</taxon>
        <taxon>Aves</taxon>
        <taxon>Neognathae</taxon>
        <taxon>Neoaves</taxon>
        <taxon>Telluraves</taxon>
        <taxon>Australaves</taxon>
        <taxon>Passeriformes</taxon>
        <taxon>Passeroidea</taxon>
        <taxon>Nectariniidae</taxon>
        <taxon>Leptocoma</taxon>
    </lineage>
</organism>
<keyword evidence="6" id="KW-0695">RNA-directed DNA polymerase</keyword>
<proteinExistence type="predicted"/>
<gene>
    <name evidence="8" type="primary">Ervk10</name>
    <name evidence="8" type="ORF">LEPASP_R15948</name>
</gene>
<evidence type="ECO:0000256" key="6">
    <source>
        <dbReference type="ARBA" id="ARBA00022918"/>
    </source>
</evidence>
<evidence type="ECO:0000259" key="7">
    <source>
        <dbReference type="PROSITE" id="PS50994"/>
    </source>
</evidence>
<keyword evidence="1" id="KW-0808">Transferase</keyword>
<dbReference type="PANTHER" id="PTHR41694">
    <property type="entry name" value="ENDOGENOUS RETROVIRUS GROUP K MEMBER POL PROTEIN"/>
    <property type="match status" value="1"/>
</dbReference>
<dbReference type="Pfam" id="PF00665">
    <property type="entry name" value="rve"/>
    <property type="match status" value="1"/>
</dbReference>
<dbReference type="GO" id="GO:0035613">
    <property type="term" value="F:RNA stem-loop binding"/>
    <property type="evidence" value="ECO:0007669"/>
    <property type="project" value="TreeGrafter"/>
</dbReference>
<feature type="non-terminal residue" evidence="8">
    <location>
        <position position="64"/>
    </location>
</feature>
<keyword evidence="3" id="KW-0540">Nuclease</keyword>
<protein>
    <submittedName>
        <fullName evidence="8">POK10 protein</fullName>
    </submittedName>
</protein>
<evidence type="ECO:0000256" key="2">
    <source>
        <dbReference type="ARBA" id="ARBA00022695"/>
    </source>
</evidence>
<accession>A0A7L0VTG7</accession>
<evidence type="ECO:0000256" key="4">
    <source>
        <dbReference type="ARBA" id="ARBA00022759"/>
    </source>
</evidence>
<dbReference type="GO" id="GO:0016787">
    <property type="term" value="F:hydrolase activity"/>
    <property type="evidence" value="ECO:0007669"/>
    <property type="project" value="UniProtKB-KW"/>
</dbReference>
<keyword evidence="5" id="KW-0378">Hydrolase</keyword>
<evidence type="ECO:0000256" key="1">
    <source>
        <dbReference type="ARBA" id="ARBA00022679"/>
    </source>
</evidence>
<dbReference type="Gene3D" id="3.30.420.10">
    <property type="entry name" value="Ribonuclease H-like superfamily/Ribonuclease H"/>
    <property type="match status" value="1"/>
</dbReference>
<evidence type="ECO:0000313" key="9">
    <source>
        <dbReference type="Proteomes" id="UP000558164"/>
    </source>
</evidence>
<comment type="caution">
    <text evidence="8">The sequence shown here is derived from an EMBL/GenBank/DDBJ whole genome shotgun (WGS) entry which is preliminary data.</text>
</comment>
<dbReference type="PROSITE" id="PS50994">
    <property type="entry name" value="INTEGRASE"/>
    <property type="match status" value="1"/>
</dbReference>
<dbReference type="GO" id="GO:0004519">
    <property type="term" value="F:endonuclease activity"/>
    <property type="evidence" value="ECO:0007669"/>
    <property type="project" value="UniProtKB-KW"/>
</dbReference>
<dbReference type="Proteomes" id="UP000558164">
    <property type="component" value="Unassembled WGS sequence"/>
</dbReference>
<evidence type="ECO:0000256" key="3">
    <source>
        <dbReference type="ARBA" id="ARBA00022722"/>
    </source>
</evidence>